<organism evidence="1 2">
    <name type="scientific">Caproicibacter fermentans</name>
    <dbReference type="NCBI Taxonomy" id="2576756"/>
    <lineage>
        <taxon>Bacteria</taxon>
        <taxon>Bacillati</taxon>
        <taxon>Bacillota</taxon>
        <taxon>Clostridia</taxon>
        <taxon>Eubacteriales</taxon>
        <taxon>Acutalibacteraceae</taxon>
        <taxon>Caproicibacter</taxon>
    </lineage>
</organism>
<name>A0A7G8T6S1_9FIRM</name>
<dbReference type="SUPFAM" id="SSF69279">
    <property type="entry name" value="Phage tail proteins"/>
    <property type="match status" value="1"/>
</dbReference>
<evidence type="ECO:0000313" key="1">
    <source>
        <dbReference type="EMBL" id="QNK39312.1"/>
    </source>
</evidence>
<gene>
    <name evidence="1" type="ORF">HCR03_11120</name>
</gene>
<dbReference type="EMBL" id="CP060286">
    <property type="protein sequence ID" value="QNK39312.1"/>
    <property type="molecule type" value="Genomic_DNA"/>
</dbReference>
<protein>
    <submittedName>
        <fullName evidence="1">Uncharacterized protein</fullName>
    </submittedName>
</protein>
<sequence>MICFGTGPEGGFRLPAPVRIRLDRGADAPADGFEGVFPMPKSCGPLTGLTIQNGDGSALFDGIVDEQEQGLSGGTLTLSARSRAALLLDNEAMPQNYVNPSLGTVFDRHVRPYGFARYLGEDKVFSGTLSVSKGMSEWAAAASFCTRFLKTEPRVVNGVFDASGAAPGREIVFGKGGVRFTSGLLRNRNCELYSEVYALDPDGGAYFLAAADSGAETLGVRRRRFLSGGADASAVLKKAEQSAFEAVLDCPGNIAAPLLSPARIAGTETGGSLCVRSARYVLEAQGEHTVITLRRK</sequence>
<accession>A0A7G8T6S1</accession>
<evidence type="ECO:0000313" key="2">
    <source>
        <dbReference type="Proteomes" id="UP000515909"/>
    </source>
</evidence>
<dbReference type="KEGG" id="cfem:HCR03_11120"/>
<proteinExistence type="predicted"/>
<reference evidence="1 2" key="1">
    <citation type="submission" date="2020-08" db="EMBL/GenBank/DDBJ databases">
        <title>The isolate Caproiciproducens sp. 7D4C2 produces n-caproate at mildly acidic conditions from hexoses: genome and rBOX comparison with related strains and chain-elongating bacteria.</title>
        <authorList>
            <person name="Esquivel-Elizondo S."/>
            <person name="Bagci C."/>
            <person name="Temovska M."/>
            <person name="Jeon B.S."/>
            <person name="Bessarab I."/>
            <person name="Williams R.B.H."/>
            <person name="Huson D.H."/>
            <person name="Angenent L.T."/>
        </authorList>
    </citation>
    <scope>NUCLEOTIDE SEQUENCE [LARGE SCALE GENOMIC DNA]</scope>
    <source>
        <strain evidence="1 2">7D4C2</strain>
    </source>
</reference>
<dbReference type="RefSeq" id="WP_187034248.1">
    <property type="nucleotide sequence ID" value="NZ_CP060286.1"/>
</dbReference>
<dbReference type="Proteomes" id="UP000515909">
    <property type="component" value="Chromosome"/>
</dbReference>
<dbReference type="AlphaFoldDB" id="A0A7G8T6S1"/>